<sequence length="170" mass="18442">MKYFLVVFIEMLMSILMSLPRFRVLNALKSLFLKVLGAKTGKRIVYYPGVWIFPGRNLCLGDDVDVAKDVMITTTGGVTVGDRVLVGYGTKIISSNHRIPDGLQKIFYSGHENKKIIIGNDTWIGANCIILPGVTIGEGAVIAAGSVVTKDVAAYMIVGGVPAKLIRKRT</sequence>
<dbReference type="EMBL" id="JAQPZS010000011">
    <property type="protein sequence ID" value="MEJ6496942.1"/>
    <property type="molecule type" value="Genomic_DNA"/>
</dbReference>
<reference evidence="3 4" key="1">
    <citation type="submission" date="2023-01" db="EMBL/GenBank/DDBJ databases">
        <title>Trichodesmium-associated heterotrophic epibiont bacteria.</title>
        <authorList>
            <person name="Cleveland C.S."/>
            <person name="Webb E.A."/>
        </authorList>
    </citation>
    <scope>NUCLEOTIDE SEQUENCE [LARGE SCALE GENOMIC DNA]</scope>
    <source>
        <strain evidence="3 4">USCH2</strain>
    </source>
</reference>
<dbReference type="InterPro" id="IPR011004">
    <property type="entry name" value="Trimer_LpxA-like_sf"/>
</dbReference>
<dbReference type="SUPFAM" id="SSF51161">
    <property type="entry name" value="Trimeric LpxA-like enzymes"/>
    <property type="match status" value="1"/>
</dbReference>
<dbReference type="CDD" id="cd04647">
    <property type="entry name" value="LbH_MAT_like"/>
    <property type="match status" value="1"/>
</dbReference>
<keyword evidence="2" id="KW-0808">Transferase</keyword>
<protein>
    <submittedName>
        <fullName evidence="3">Acyltransferase</fullName>
    </submittedName>
</protein>
<accession>A0ABU8SV90</accession>
<proteinExistence type="inferred from homology"/>
<evidence type="ECO:0000313" key="3">
    <source>
        <dbReference type="EMBL" id="MEJ6496942.1"/>
    </source>
</evidence>
<dbReference type="InterPro" id="IPR001451">
    <property type="entry name" value="Hexapep"/>
</dbReference>
<comment type="similarity">
    <text evidence="1">Belongs to the transferase hexapeptide repeat family.</text>
</comment>
<dbReference type="GO" id="GO:0016746">
    <property type="term" value="F:acyltransferase activity"/>
    <property type="evidence" value="ECO:0007669"/>
    <property type="project" value="UniProtKB-KW"/>
</dbReference>
<dbReference type="PANTHER" id="PTHR23416:SF23">
    <property type="entry name" value="ACETYLTRANSFERASE C18B11.09C-RELATED"/>
    <property type="match status" value="1"/>
</dbReference>
<keyword evidence="3" id="KW-0012">Acyltransferase</keyword>
<dbReference type="Pfam" id="PF00132">
    <property type="entry name" value="Hexapep"/>
    <property type="match status" value="1"/>
</dbReference>
<evidence type="ECO:0000256" key="1">
    <source>
        <dbReference type="ARBA" id="ARBA00007274"/>
    </source>
</evidence>
<dbReference type="Gene3D" id="2.160.10.10">
    <property type="entry name" value="Hexapeptide repeat proteins"/>
    <property type="match status" value="1"/>
</dbReference>
<dbReference type="Proteomes" id="UP001377972">
    <property type="component" value="Unassembled WGS sequence"/>
</dbReference>
<gene>
    <name evidence="3" type="ORF">PQI24_12910</name>
</gene>
<keyword evidence="4" id="KW-1185">Reference proteome</keyword>
<organism evidence="3 4">
    <name type="scientific">Pseudoalteromonas lipolytica</name>
    <dbReference type="NCBI Taxonomy" id="570156"/>
    <lineage>
        <taxon>Bacteria</taxon>
        <taxon>Pseudomonadati</taxon>
        <taxon>Pseudomonadota</taxon>
        <taxon>Gammaproteobacteria</taxon>
        <taxon>Alteromonadales</taxon>
        <taxon>Pseudoalteromonadaceae</taxon>
        <taxon>Pseudoalteromonas</taxon>
    </lineage>
</organism>
<dbReference type="RefSeq" id="WP_339981086.1">
    <property type="nucleotide sequence ID" value="NZ_JAQPZS010000011.1"/>
</dbReference>
<evidence type="ECO:0000256" key="2">
    <source>
        <dbReference type="ARBA" id="ARBA00022679"/>
    </source>
</evidence>
<dbReference type="InterPro" id="IPR051159">
    <property type="entry name" value="Hexapeptide_acetyltransf"/>
</dbReference>
<name>A0ABU8SV90_9GAMM</name>
<comment type="caution">
    <text evidence="3">The sequence shown here is derived from an EMBL/GenBank/DDBJ whole genome shotgun (WGS) entry which is preliminary data.</text>
</comment>
<dbReference type="PANTHER" id="PTHR23416">
    <property type="entry name" value="SIALIC ACID SYNTHASE-RELATED"/>
    <property type="match status" value="1"/>
</dbReference>
<evidence type="ECO:0000313" key="4">
    <source>
        <dbReference type="Proteomes" id="UP001377972"/>
    </source>
</evidence>